<dbReference type="Proteomes" id="UP001620626">
    <property type="component" value="Unassembled WGS sequence"/>
</dbReference>
<reference evidence="2 3" key="1">
    <citation type="submission" date="2024-10" db="EMBL/GenBank/DDBJ databases">
        <authorList>
            <person name="Kim D."/>
        </authorList>
    </citation>
    <scope>NUCLEOTIDE SEQUENCE [LARGE SCALE GENOMIC DNA]</scope>
    <source>
        <strain evidence="2">BH-2024</strain>
    </source>
</reference>
<sequence>MFIFCFTLCCLVSLAFGALLNVGIENVPDQIVINANQLTPLTYKLLKILENLMGNVPKRHSSINFGIIPAVDIPLVEMVYSGRLNVHKILGEIAENFEQSADLAQIFEHFLMFADGYYQPAQTGDEHN</sequence>
<organism evidence="2 3">
    <name type="scientific">Heterodera trifolii</name>
    <dbReference type="NCBI Taxonomy" id="157864"/>
    <lineage>
        <taxon>Eukaryota</taxon>
        <taxon>Metazoa</taxon>
        <taxon>Ecdysozoa</taxon>
        <taxon>Nematoda</taxon>
        <taxon>Chromadorea</taxon>
        <taxon>Rhabditida</taxon>
        <taxon>Tylenchina</taxon>
        <taxon>Tylenchomorpha</taxon>
        <taxon>Tylenchoidea</taxon>
        <taxon>Heteroderidae</taxon>
        <taxon>Heteroderinae</taxon>
        <taxon>Heterodera</taxon>
    </lineage>
</organism>
<gene>
    <name evidence="2" type="ORF">niasHT_034162</name>
</gene>
<proteinExistence type="predicted"/>
<keyword evidence="1" id="KW-0732">Signal</keyword>
<keyword evidence="3" id="KW-1185">Reference proteome</keyword>
<evidence type="ECO:0000313" key="3">
    <source>
        <dbReference type="Proteomes" id="UP001620626"/>
    </source>
</evidence>
<feature type="chain" id="PRO_5044826598" evidence="1">
    <location>
        <begin position="18"/>
        <end position="128"/>
    </location>
</feature>
<feature type="signal peptide" evidence="1">
    <location>
        <begin position="1"/>
        <end position="17"/>
    </location>
</feature>
<dbReference type="AlphaFoldDB" id="A0ABD2IS06"/>
<accession>A0ABD2IS06</accession>
<evidence type="ECO:0000313" key="2">
    <source>
        <dbReference type="EMBL" id="KAL3076098.1"/>
    </source>
</evidence>
<name>A0ABD2IS06_9BILA</name>
<dbReference type="EMBL" id="JBICBT010001261">
    <property type="protein sequence ID" value="KAL3076098.1"/>
    <property type="molecule type" value="Genomic_DNA"/>
</dbReference>
<protein>
    <submittedName>
        <fullName evidence="2">Uncharacterized protein</fullName>
    </submittedName>
</protein>
<comment type="caution">
    <text evidence="2">The sequence shown here is derived from an EMBL/GenBank/DDBJ whole genome shotgun (WGS) entry which is preliminary data.</text>
</comment>
<evidence type="ECO:0000256" key="1">
    <source>
        <dbReference type="SAM" id="SignalP"/>
    </source>
</evidence>